<dbReference type="EMBL" id="LT629745">
    <property type="protein sequence ID" value="SDS36576.1"/>
    <property type="molecule type" value="Genomic_DNA"/>
</dbReference>
<dbReference type="InterPro" id="IPR037518">
    <property type="entry name" value="MPN"/>
</dbReference>
<evidence type="ECO:0000259" key="6">
    <source>
        <dbReference type="PROSITE" id="PS50249"/>
    </source>
</evidence>
<dbReference type="AlphaFoldDB" id="A0A1H1RM18"/>
<protein>
    <submittedName>
        <fullName evidence="7">RadC-like JAB domain-containing protein</fullName>
    </submittedName>
</protein>
<reference evidence="7 8" key="1">
    <citation type="submission" date="2016-10" db="EMBL/GenBank/DDBJ databases">
        <authorList>
            <person name="Varghese N."/>
            <person name="Submissions S."/>
        </authorList>
    </citation>
    <scope>NUCLEOTIDE SEQUENCE [LARGE SCALE GENOMIC DNA]</scope>
    <source>
        <strain evidence="7 8">Mar_2010_102</strain>
    </source>
</reference>
<evidence type="ECO:0000313" key="8">
    <source>
        <dbReference type="Proteomes" id="UP000198858"/>
    </source>
</evidence>
<accession>A0A1H1RM18</accession>
<keyword evidence="8" id="KW-1185">Reference proteome</keyword>
<keyword evidence="3" id="KW-0378">Hydrolase</keyword>
<gene>
    <name evidence="7" type="ORF">SAMN04488552_2940</name>
</gene>
<dbReference type="InterPro" id="IPR001405">
    <property type="entry name" value="UPF0758"/>
</dbReference>
<organism evidence="7 8">
    <name type="scientific">Christiangramia echinicola</name>
    <dbReference type="NCBI Taxonomy" id="279359"/>
    <lineage>
        <taxon>Bacteria</taxon>
        <taxon>Pseudomonadati</taxon>
        <taxon>Bacteroidota</taxon>
        <taxon>Flavobacteriia</taxon>
        <taxon>Flavobacteriales</taxon>
        <taxon>Flavobacteriaceae</taxon>
        <taxon>Christiangramia</taxon>
    </lineage>
</organism>
<dbReference type="GO" id="GO:0046872">
    <property type="term" value="F:metal ion binding"/>
    <property type="evidence" value="ECO:0007669"/>
    <property type="project" value="UniProtKB-KW"/>
</dbReference>
<dbReference type="PANTHER" id="PTHR30471">
    <property type="entry name" value="DNA REPAIR PROTEIN RADC"/>
    <property type="match status" value="1"/>
</dbReference>
<name>A0A1H1RM18_9FLAO</name>
<dbReference type="Proteomes" id="UP000198858">
    <property type="component" value="Chromosome I"/>
</dbReference>
<feature type="domain" description="MPN" evidence="6">
    <location>
        <begin position="23"/>
        <end position="149"/>
    </location>
</feature>
<dbReference type="RefSeq" id="WP_089663507.1">
    <property type="nucleotide sequence ID" value="NZ_LT629745.1"/>
</dbReference>
<dbReference type="InterPro" id="IPR020891">
    <property type="entry name" value="UPF0758_CS"/>
</dbReference>
<keyword evidence="1" id="KW-0645">Protease</keyword>
<evidence type="ECO:0000256" key="1">
    <source>
        <dbReference type="ARBA" id="ARBA00022670"/>
    </source>
</evidence>
<dbReference type="PANTHER" id="PTHR30471:SF3">
    <property type="entry name" value="UPF0758 PROTEIN YEES-RELATED"/>
    <property type="match status" value="1"/>
</dbReference>
<proteinExistence type="predicted"/>
<evidence type="ECO:0000313" key="7">
    <source>
        <dbReference type="EMBL" id="SDS36576.1"/>
    </source>
</evidence>
<dbReference type="GO" id="GO:0008237">
    <property type="term" value="F:metallopeptidase activity"/>
    <property type="evidence" value="ECO:0007669"/>
    <property type="project" value="UniProtKB-KW"/>
</dbReference>
<dbReference type="PROSITE" id="PS01302">
    <property type="entry name" value="UPF0758"/>
    <property type="match status" value="1"/>
</dbReference>
<evidence type="ECO:0000256" key="3">
    <source>
        <dbReference type="ARBA" id="ARBA00022801"/>
    </source>
</evidence>
<dbReference type="InterPro" id="IPR025657">
    <property type="entry name" value="RadC_JAB"/>
</dbReference>
<keyword evidence="5" id="KW-0482">Metalloprotease</keyword>
<dbReference type="GO" id="GO:0006508">
    <property type="term" value="P:proteolysis"/>
    <property type="evidence" value="ECO:0007669"/>
    <property type="project" value="UniProtKB-KW"/>
</dbReference>
<dbReference type="PROSITE" id="PS50249">
    <property type="entry name" value="MPN"/>
    <property type="match status" value="1"/>
</dbReference>
<evidence type="ECO:0000256" key="5">
    <source>
        <dbReference type="ARBA" id="ARBA00023049"/>
    </source>
</evidence>
<dbReference type="STRING" id="1250231.SAMN04488552_2940"/>
<sequence>MKTKVNEISIKYQGNFKISQAPKITSSQSATELLFCSWNRDQIGLQECFKVMLLNNANKVKGIFEVSTGGITGTLVDLRIVFAVILKSLTTSVILAHNHPSGTLTPSNADKALTTKIKNAAILFDIKVLDHLIITPDGNYFSFADEGLL</sequence>
<dbReference type="CDD" id="cd08071">
    <property type="entry name" value="MPN_DUF2466"/>
    <property type="match status" value="1"/>
</dbReference>
<dbReference type="Gene3D" id="3.40.140.10">
    <property type="entry name" value="Cytidine Deaminase, domain 2"/>
    <property type="match status" value="1"/>
</dbReference>
<keyword evidence="2" id="KW-0479">Metal-binding</keyword>
<evidence type="ECO:0000256" key="2">
    <source>
        <dbReference type="ARBA" id="ARBA00022723"/>
    </source>
</evidence>
<keyword evidence="4" id="KW-0862">Zinc</keyword>
<dbReference type="Pfam" id="PF04002">
    <property type="entry name" value="RadC"/>
    <property type="match status" value="1"/>
</dbReference>
<evidence type="ECO:0000256" key="4">
    <source>
        <dbReference type="ARBA" id="ARBA00022833"/>
    </source>
</evidence>